<dbReference type="RefSeq" id="WP_237604081.1">
    <property type="nucleotide sequence ID" value="NZ_JAIRBA010000039.1"/>
</dbReference>
<gene>
    <name evidence="3" type="ORF">K8089_14850</name>
</gene>
<proteinExistence type="predicted"/>
<dbReference type="Pfam" id="PF18962">
    <property type="entry name" value="Por_Secre_tail"/>
    <property type="match status" value="1"/>
</dbReference>
<dbReference type="AlphaFoldDB" id="A0A9X1U233"/>
<dbReference type="InterPro" id="IPR026444">
    <property type="entry name" value="Secre_tail"/>
</dbReference>
<name>A0A9X1U233_9FLAO</name>
<dbReference type="Proteomes" id="UP001139461">
    <property type="component" value="Unassembled WGS sequence"/>
</dbReference>
<protein>
    <submittedName>
        <fullName evidence="3">T9SS type A sorting domain-containing protein</fullName>
    </submittedName>
</protein>
<accession>A0A9X1U233</accession>
<organism evidence="3 4">
    <name type="scientific">Aequorivita vitellina</name>
    <dbReference type="NCBI Taxonomy" id="2874475"/>
    <lineage>
        <taxon>Bacteria</taxon>
        <taxon>Pseudomonadati</taxon>
        <taxon>Bacteroidota</taxon>
        <taxon>Flavobacteriia</taxon>
        <taxon>Flavobacteriales</taxon>
        <taxon>Flavobacteriaceae</taxon>
        <taxon>Aequorivita</taxon>
    </lineage>
</organism>
<feature type="non-terminal residue" evidence="3">
    <location>
        <position position="1"/>
    </location>
</feature>
<evidence type="ECO:0000313" key="4">
    <source>
        <dbReference type="Proteomes" id="UP001139461"/>
    </source>
</evidence>
<dbReference type="NCBIfam" id="TIGR04183">
    <property type="entry name" value="Por_Secre_tail"/>
    <property type="match status" value="1"/>
</dbReference>
<evidence type="ECO:0000313" key="3">
    <source>
        <dbReference type="EMBL" id="MCG2420304.1"/>
    </source>
</evidence>
<keyword evidence="4" id="KW-1185">Reference proteome</keyword>
<dbReference type="EMBL" id="JAIRBA010000039">
    <property type="protein sequence ID" value="MCG2420304.1"/>
    <property type="molecule type" value="Genomic_DNA"/>
</dbReference>
<evidence type="ECO:0000256" key="1">
    <source>
        <dbReference type="ARBA" id="ARBA00022729"/>
    </source>
</evidence>
<keyword evidence="1" id="KW-0732">Signal</keyword>
<comment type="caution">
    <text evidence="3">The sequence shown here is derived from an EMBL/GenBank/DDBJ whole genome shotgun (WGS) entry which is preliminary data.</text>
</comment>
<reference evidence="3" key="1">
    <citation type="submission" date="2021-09" db="EMBL/GenBank/DDBJ databases">
        <title>Genome of Aequorivita sp. strain F47161.</title>
        <authorList>
            <person name="Wang Y."/>
        </authorList>
    </citation>
    <scope>NUCLEOTIDE SEQUENCE</scope>
    <source>
        <strain evidence="3">F47161</strain>
    </source>
</reference>
<evidence type="ECO:0000259" key="2">
    <source>
        <dbReference type="Pfam" id="PF18962"/>
    </source>
</evidence>
<sequence>FELIVETELGVGDNHQNLGSIKMYPVPAKNILNISNPQHLELERLEIYDLRGRLVQTEDLRGMGNVKTLNIDQLAAASYYVKIKGAKGEITKRLLKE</sequence>
<feature type="domain" description="Secretion system C-terminal sorting" evidence="2">
    <location>
        <begin position="23"/>
        <end position="94"/>
    </location>
</feature>